<dbReference type="GeneID" id="20353840"/>
<dbReference type="Proteomes" id="UP000006039">
    <property type="component" value="Unassembled WGS sequence"/>
</dbReference>
<dbReference type="RefSeq" id="XP_009229552.1">
    <property type="nucleotide sequence ID" value="XM_009231288.1"/>
</dbReference>
<evidence type="ECO:0000313" key="2">
    <source>
        <dbReference type="EMBL" id="EJT69114.1"/>
    </source>
</evidence>
<feature type="region of interest" description="Disordered" evidence="1">
    <location>
        <begin position="34"/>
        <end position="67"/>
    </location>
</feature>
<feature type="compositionally biased region" description="Basic and acidic residues" evidence="1">
    <location>
        <begin position="42"/>
        <end position="67"/>
    </location>
</feature>
<reference evidence="2" key="3">
    <citation type="submission" date="2010-09" db="EMBL/GenBank/DDBJ databases">
        <title>Annotation of Gaeumannomyces graminis var. tritici R3-111a-1.</title>
        <authorList>
            <consortium name="The Broad Institute Genome Sequencing Platform"/>
            <person name="Ma L.-J."/>
            <person name="Dead R."/>
            <person name="Young S.K."/>
            <person name="Zeng Q."/>
            <person name="Gargeya S."/>
            <person name="Fitzgerald M."/>
            <person name="Haas B."/>
            <person name="Abouelleil A."/>
            <person name="Alvarado L."/>
            <person name="Arachchi H.M."/>
            <person name="Berlin A."/>
            <person name="Brown A."/>
            <person name="Chapman S.B."/>
            <person name="Chen Z."/>
            <person name="Dunbar C."/>
            <person name="Freedman E."/>
            <person name="Gearin G."/>
            <person name="Gellesch M."/>
            <person name="Goldberg J."/>
            <person name="Griggs A."/>
            <person name="Gujja S."/>
            <person name="Heiman D."/>
            <person name="Howarth C."/>
            <person name="Larson L."/>
            <person name="Lui A."/>
            <person name="MacDonald P.J.P."/>
            <person name="Mehta T."/>
            <person name="Montmayeur A."/>
            <person name="Murphy C."/>
            <person name="Neiman D."/>
            <person name="Pearson M."/>
            <person name="Priest M."/>
            <person name="Roberts A."/>
            <person name="Saif S."/>
            <person name="Shea T."/>
            <person name="Shenoy N."/>
            <person name="Sisk P."/>
            <person name="Stolte C."/>
            <person name="Sykes S."/>
            <person name="Yandava C."/>
            <person name="Wortman J."/>
            <person name="Nusbaum C."/>
            <person name="Birren B."/>
        </authorList>
    </citation>
    <scope>NUCLEOTIDE SEQUENCE</scope>
    <source>
        <strain evidence="2">R3-111a-1</strain>
    </source>
</reference>
<evidence type="ECO:0000313" key="3">
    <source>
        <dbReference type="EnsemblFungi" id="EJT69114"/>
    </source>
</evidence>
<sequence length="67" mass="7908">MVLQCATTQAKYMALHCATQVRINLARVKYPNAQKKLSGSRVKTDWDKRDSYSKRQQERSYQQDRTQ</sequence>
<reference evidence="4" key="1">
    <citation type="submission" date="2010-07" db="EMBL/GenBank/DDBJ databases">
        <title>The genome sequence of Gaeumannomyces graminis var. tritici strain R3-111a-1.</title>
        <authorList>
            <consortium name="The Broad Institute Genome Sequencing Platform"/>
            <person name="Ma L.-J."/>
            <person name="Dead R."/>
            <person name="Young S."/>
            <person name="Zeng Q."/>
            <person name="Koehrsen M."/>
            <person name="Alvarado L."/>
            <person name="Berlin A."/>
            <person name="Chapman S.B."/>
            <person name="Chen Z."/>
            <person name="Freedman E."/>
            <person name="Gellesch M."/>
            <person name="Goldberg J."/>
            <person name="Griggs A."/>
            <person name="Gujja S."/>
            <person name="Heilman E.R."/>
            <person name="Heiman D."/>
            <person name="Hepburn T."/>
            <person name="Howarth C."/>
            <person name="Jen D."/>
            <person name="Larson L."/>
            <person name="Mehta T."/>
            <person name="Neiman D."/>
            <person name="Pearson M."/>
            <person name="Roberts A."/>
            <person name="Saif S."/>
            <person name="Shea T."/>
            <person name="Shenoy N."/>
            <person name="Sisk P."/>
            <person name="Stolte C."/>
            <person name="Sykes S."/>
            <person name="Walk T."/>
            <person name="White J."/>
            <person name="Yandava C."/>
            <person name="Haas B."/>
            <person name="Nusbaum C."/>
            <person name="Birren B."/>
        </authorList>
    </citation>
    <scope>NUCLEOTIDE SEQUENCE [LARGE SCALE GENOMIC DNA]</scope>
    <source>
        <strain evidence="4">R3-111a-1</strain>
    </source>
</reference>
<keyword evidence="4" id="KW-1185">Reference proteome</keyword>
<protein>
    <submittedName>
        <fullName evidence="2 3">Uncharacterized protein</fullName>
    </submittedName>
</protein>
<accession>J3PIQ3</accession>
<dbReference type="VEuPathDB" id="FungiDB:GGTG_13382"/>
<name>J3PIQ3_GAET3</name>
<reference evidence="3" key="5">
    <citation type="submission" date="2018-04" db="UniProtKB">
        <authorList>
            <consortium name="EnsemblFungi"/>
        </authorList>
    </citation>
    <scope>IDENTIFICATION</scope>
    <source>
        <strain evidence="3">R3-111a-1</strain>
    </source>
</reference>
<evidence type="ECO:0000256" key="1">
    <source>
        <dbReference type="SAM" id="MobiDB-lite"/>
    </source>
</evidence>
<evidence type="ECO:0000313" key="4">
    <source>
        <dbReference type="Proteomes" id="UP000006039"/>
    </source>
</evidence>
<dbReference type="EnsemblFungi" id="EJT69114">
    <property type="protein sequence ID" value="EJT69114"/>
    <property type="gene ID" value="GGTG_13382"/>
</dbReference>
<reference evidence="3" key="4">
    <citation type="journal article" date="2015" name="G3 (Bethesda)">
        <title>Genome sequences of three phytopathogenic species of the Magnaporthaceae family of fungi.</title>
        <authorList>
            <person name="Okagaki L.H."/>
            <person name="Nunes C.C."/>
            <person name="Sailsbery J."/>
            <person name="Clay B."/>
            <person name="Brown D."/>
            <person name="John T."/>
            <person name="Oh Y."/>
            <person name="Young N."/>
            <person name="Fitzgerald M."/>
            <person name="Haas B.J."/>
            <person name="Zeng Q."/>
            <person name="Young S."/>
            <person name="Adiconis X."/>
            <person name="Fan L."/>
            <person name="Levin J.Z."/>
            <person name="Mitchell T.K."/>
            <person name="Okubara P.A."/>
            <person name="Farman M.L."/>
            <person name="Kohn L.M."/>
            <person name="Birren B."/>
            <person name="Ma L.-J."/>
            <person name="Dean R.A."/>
        </authorList>
    </citation>
    <scope>NUCLEOTIDE SEQUENCE</scope>
    <source>
        <strain evidence="3">R3-111a-1</strain>
    </source>
</reference>
<organism evidence="2">
    <name type="scientific">Gaeumannomyces tritici (strain R3-111a-1)</name>
    <name type="common">Wheat and barley take-all root rot fungus</name>
    <name type="synonym">Gaeumannomyces graminis var. tritici</name>
    <dbReference type="NCBI Taxonomy" id="644352"/>
    <lineage>
        <taxon>Eukaryota</taxon>
        <taxon>Fungi</taxon>
        <taxon>Dikarya</taxon>
        <taxon>Ascomycota</taxon>
        <taxon>Pezizomycotina</taxon>
        <taxon>Sordariomycetes</taxon>
        <taxon>Sordariomycetidae</taxon>
        <taxon>Magnaporthales</taxon>
        <taxon>Magnaporthaceae</taxon>
        <taxon>Gaeumannomyces</taxon>
    </lineage>
</organism>
<reference evidence="2" key="2">
    <citation type="submission" date="2010-07" db="EMBL/GenBank/DDBJ databases">
        <authorList>
            <consortium name="The Broad Institute Genome Sequencing Platform"/>
            <consortium name="Broad Institute Genome Sequencing Center for Infectious Disease"/>
            <person name="Ma L.-J."/>
            <person name="Dead R."/>
            <person name="Young S."/>
            <person name="Zeng Q."/>
            <person name="Koehrsen M."/>
            <person name="Alvarado L."/>
            <person name="Berlin A."/>
            <person name="Chapman S.B."/>
            <person name="Chen Z."/>
            <person name="Freedman E."/>
            <person name="Gellesch M."/>
            <person name="Goldberg J."/>
            <person name="Griggs A."/>
            <person name="Gujja S."/>
            <person name="Heilman E.R."/>
            <person name="Heiman D."/>
            <person name="Hepburn T."/>
            <person name="Howarth C."/>
            <person name="Jen D."/>
            <person name="Larson L."/>
            <person name="Mehta T."/>
            <person name="Neiman D."/>
            <person name="Pearson M."/>
            <person name="Roberts A."/>
            <person name="Saif S."/>
            <person name="Shea T."/>
            <person name="Shenoy N."/>
            <person name="Sisk P."/>
            <person name="Stolte C."/>
            <person name="Sykes S."/>
            <person name="Walk T."/>
            <person name="White J."/>
            <person name="Yandava C."/>
            <person name="Haas B."/>
            <person name="Nusbaum C."/>
            <person name="Birren B."/>
        </authorList>
    </citation>
    <scope>NUCLEOTIDE SEQUENCE</scope>
    <source>
        <strain evidence="2">R3-111a-1</strain>
    </source>
</reference>
<dbReference type="EMBL" id="GL385406">
    <property type="protein sequence ID" value="EJT69114.1"/>
    <property type="molecule type" value="Genomic_DNA"/>
</dbReference>
<dbReference type="HOGENOM" id="CLU_2812491_0_0_1"/>
<proteinExistence type="predicted"/>
<gene>
    <name evidence="3" type="primary">20353840</name>
    <name evidence="2" type="ORF">GGTG_13382</name>
</gene>
<dbReference type="AlphaFoldDB" id="J3PIQ3"/>